<evidence type="ECO:0000256" key="1">
    <source>
        <dbReference type="SAM" id="Phobius"/>
    </source>
</evidence>
<keyword evidence="3" id="KW-1185">Reference proteome</keyword>
<evidence type="ECO:0000313" key="3">
    <source>
        <dbReference type="Proteomes" id="UP001303760"/>
    </source>
</evidence>
<gene>
    <name evidence="2" type="ORF">C8A03DRAFT_35394</name>
</gene>
<comment type="caution">
    <text evidence="2">The sequence shown here is derived from an EMBL/GenBank/DDBJ whole genome shotgun (WGS) entry which is preliminary data.</text>
</comment>
<keyword evidence="1" id="KW-0472">Membrane</keyword>
<dbReference type="Proteomes" id="UP001303760">
    <property type="component" value="Unassembled WGS sequence"/>
</dbReference>
<organism evidence="2 3">
    <name type="scientific">Achaetomium macrosporum</name>
    <dbReference type="NCBI Taxonomy" id="79813"/>
    <lineage>
        <taxon>Eukaryota</taxon>
        <taxon>Fungi</taxon>
        <taxon>Dikarya</taxon>
        <taxon>Ascomycota</taxon>
        <taxon>Pezizomycotina</taxon>
        <taxon>Sordariomycetes</taxon>
        <taxon>Sordariomycetidae</taxon>
        <taxon>Sordariales</taxon>
        <taxon>Chaetomiaceae</taxon>
        <taxon>Achaetomium</taxon>
    </lineage>
</organism>
<feature type="transmembrane region" description="Helical" evidence="1">
    <location>
        <begin position="164"/>
        <end position="185"/>
    </location>
</feature>
<accession>A0AAN7HE24</accession>
<reference evidence="2" key="1">
    <citation type="journal article" date="2023" name="Mol. Phylogenet. Evol.">
        <title>Genome-scale phylogeny and comparative genomics of the fungal order Sordariales.</title>
        <authorList>
            <person name="Hensen N."/>
            <person name="Bonometti L."/>
            <person name="Westerberg I."/>
            <person name="Brannstrom I.O."/>
            <person name="Guillou S."/>
            <person name="Cros-Aarteil S."/>
            <person name="Calhoun S."/>
            <person name="Haridas S."/>
            <person name="Kuo A."/>
            <person name="Mondo S."/>
            <person name="Pangilinan J."/>
            <person name="Riley R."/>
            <person name="LaButti K."/>
            <person name="Andreopoulos B."/>
            <person name="Lipzen A."/>
            <person name="Chen C."/>
            <person name="Yan M."/>
            <person name="Daum C."/>
            <person name="Ng V."/>
            <person name="Clum A."/>
            <person name="Steindorff A."/>
            <person name="Ohm R.A."/>
            <person name="Martin F."/>
            <person name="Silar P."/>
            <person name="Natvig D.O."/>
            <person name="Lalanne C."/>
            <person name="Gautier V."/>
            <person name="Ament-Velasquez S.L."/>
            <person name="Kruys A."/>
            <person name="Hutchinson M.I."/>
            <person name="Powell A.J."/>
            <person name="Barry K."/>
            <person name="Miller A.N."/>
            <person name="Grigoriev I.V."/>
            <person name="Debuchy R."/>
            <person name="Gladieux P."/>
            <person name="Hiltunen Thoren M."/>
            <person name="Johannesson H."/>
        </authorList>
    </citation>
    <scope>NUCLEOTIDE SEQUENCE</scope>
    <source>
        <strain evidence="2">CBS 532.94</strain>
    </source>
</reference>
<proteinExistence type="predicted"/>
<name>A0AAN7HE24_9PEZI</name>
<protein>
    <submittedName>
        <fullName evidence="2">Uncharacterized protein</fullName>
    </submittedName>
</protein>
<keyword evidence="1" id="KW-1133">Transmembrane helix</keyword>
<keyword evidence="1" id="KW-0812">Transmembrane</keyword>
<evidence type="ECO:0000313" key="2">
    <source>
        <dbReference type="EMBL" id="KAK4236704.1"/>
    </source>
</evidence>
<feature type="transmembrane region" description="Helical" evidence="1">
    <location>
        <begin position="128"/>
        <end position="152"/>
    </location>
</feature>
<sequence length="278" mass="29828">MQRGSVHVFFSCSSLISLRHAAPQDLPTAARDLPPSLAALVTAATILQEASKMEDTRRSAQATKSATSLNQAISAFAALEKSSVSGTVDPAQLRTARQHFQRLSNAMVGVAGEHESAKHDRRKAEQCMYALVLVTAVCGALLHPGALALVAAQAPGVALNQSEFLNSVSLSAVASVPGVASLLALRQRSSAKDAEFKLREAERAMHRKLYLIVLDALRSNYRHHPSAAQFARLTMDMAEAVKSAALENWRPGPNSYGIVDRELNSLVKGWLKPDGEDP</sequence>
<dbReference type="AlphaFoldDB" id="A0AAN7HE24"/>
<reference evidence="2" key="2">
    <citation type="submission" date="2023-05" db="EMBL/GenBank/DDBJ databases">
        <authorList>
            <consortium name="Lawrence Berkeley National Laboratory"/>
            <person name="Steindorff A."/>
            <person name="Hensen N."/>
            <person name="Bonometti L."/>
            <person name="Westerberg I."/>
            <person name="Brannstrom I.O."/>
            <person name="Guillou S."/>
            <person name="Cros-Aarteil S."/>
            <person name="Calhoun S."/>
            <person name="Haridas S."/>
            <person name="Kuo A."/>
            <person name="Mondo S."/>
            <person name="Pangilinan J."/>
            <person name="Riley R."/>
            <person name="Labutti K."/>
            <person name="Andreopoulos B."/>
            <person name="Lipzen A."/>
            <person name="Chen C."/>
            <person name="Yanf M."/>
            <person name="Daum C."/>
            <person name="Ng V."/>
            <person name="Clum A."/>
            <person name="Ohm R."/>
            <person name="Martin F."/>
            <person name="Silar P."/>
            <person name="Natvig D."/>
            <person name="Lalanne C."/>
            <person name="Gautier V."/>
            <person name="Ament-Velasquez S.L."/>
            <person name="Kruys A."/>
            <person name="Hutchinson M.I."/>
            <person name="Powell A.J."/>
            <person name="Barry K."/>
            <person name="Miller A.N."/>
            <person name="Grigoriev I.V."/>
            <person name="Debuchy R."/>
            <person name="Gladieux P."/>
            <person name="Thoren M.H."/>
            <person name="Johannesson H."/>
        </authorList>
    </citation>
    <scope>NUCLEOTIDE SEQUENCE</scope>
    <source>
        <strain evidence="2">CBS 532.94</strain>
    </source>
</reference>
<dbReference type="EMBL" id="MU860177">
    <property type="protein sequence ID" value="KAK4236704.1"/>
    <property type="molecule type" value="Genomic_DNA"/>
</dbReference>